<gene>
    <name evidence="3" type="ORF">AUP44_03590</name>
</gene>
<dbReference type="RefSeq" id="WP_062763601.1">
    <property type="nucleotide sequence ID" value="NZ_CP121045.1"/>
</dbReference>
<evidence type="ECO:0000256" key="2">
    <source>
        <dbReference type="SAM" id="SignalP"/>
    </source>
</evidence>
<proteinExistence type="predicted"/>
<feature type="signal peptide" evidence="2">
    <location>
        <begin position="1"/>
        <end position="24"/>
    </location>
</feature>
<dbReference type="Proteomes" id="UP000075787">
    <property type="component" value="Unassembled WGS sequence"/>
</dbReference>
<sequence>MFRTWIGAALVAGMVGFGGAAAQAAEAWDMPMAYPDGNFHTRLGREFAEKVKADTNGEVVITVHGGGSLFKGDEIKRAVQRGTAPIGERLISALSNEDPLFALDAVPFLATDYDQAWKLYQVSRPALTERLAKENLHFLYAIAWPPQGIYANKAIESAADMKGLKFRTYNATMARLAELLQMVPTQIEAAELSQALATGTVEAMITSGATGVDSQVWEQVKYFYDVQAWLPKNMVFVNKRAWDKLDPKAQEAITKAAAEIEAKGWKMSEELAQGYLKTLAEHGMTVSKPSAALASDMAAIGEKMTGEWEAGAGDAGKKIIAEYRAK</sequence>
<comment type="caution">
    <text evidence="3">The sequence shown here is derived from an EMBL/GenBank/DDBJ whole genome shotgun (WGS) entry which is preliminary data.</text>
</comment>
<feature type="chain" id="PRO_5007837153" evidence="2">
    <location>
        <begin position="25"/>
        <end position="326"/>
    </location>
</feature>
<reference evidence="3 4" key="1">
    <citation type="submission" date="2015-12" db="EMBL/GenBank/DDBJ databases">
        <title>Genome sequence of Tistrella mobilis MCCC 1A02139.</title>
        <authorList>
            <person name="Lu L."/>
            <person name="Lai Q."/>
            <person name="Shao Z."/>
            <person name="Qian P."/>
        </authorList>
    </citation>
    <scope>NUCLEOTIDE SEQUENCE [LARGE SCALE GENOMIC DNA]</scope>
    <source>
        <strain evidence="3 4">MCCC 1A02139</strain>
    </source>
</reference>
<dbReference type="CDD" id="cd13602">
    <property type="entry name" value="PBP2_TRAP_BpDctp6_7"/>
    <property type="match status" value="1"/>
</dbReference>
<dbReference type="SUPFAM" id="SSF53850">
    <property type="entry name" value="Periplasmic binding protein-like II"/>
    <property type="match status" value="1"/>
</dbReference>
<dbReference type="PANTHER" id="PTHR33376">
    <property type="match status" value="1"/>
</dbReference>
<dbReference type="EMBL" id="LPZR01000113">
    <property type="protein sequence ID" value="KYO53439.1"/>
    <property type="molecule type" value="Genomic_DNA"/>
</dbReference>
<dbReference type="InterPro" id="IPR038404">
    <property type="entry name" value="TRAP_DctP_sf"/>
</dbReference>
<dbReference type="GeneID" id="97242928"/>
<name>A0A162L5J2_9PROT</name>
<dbReference type="OrthoDB" id="9783941at2"/>
<protein>
    <submittedName>
        <fullName evidence="3">C4-dicarboxylate ABC transporter substrate-binding protein</fullName>
    </submittedName>
</protein>
<evidence type="ECO:0000313" key="4">
    <source>
        <dbReference type="Proteomes" id="UP000075787"/>
    </source>
</evidence>
<dbReference type="AlphaFoldDB" id="A0A162L5J2"/>
<evidence type="ECO:0000313" key="3">
    <source>
        <dbReference type="EMBL" id="KYO53439.1"/>
    </source>
</evidence>
<dbReference type="GO" id="GO:0055085">
    <property type="term" value="P:transmembrane transport"/>
    <property type="evidence" value="ECO:0007669"/>
    <property type="project" value="InterPro"/>
</dbReference>
<accession>A0A162L5J2</accession>
<dbReference type="NCBIfam" id="NF037995">
    <property type="entry name" value="TRAP_S1"/>
    <property type="match status" value="1"/>
</dbReference>
<evidence type="ECO:0000256" key="1">
    <source>
        <dbReference type="ARBA" id="ARBA00022729"/>
    </source>
</evidence>
<keyword evidence="1 2" id="KW-0732">Signal</keyword>
<dbReference type="PANTHER" id="PTHR33376:SF4">
    <property type="entry name" value="SIALIC ACID-BINDING PERIPLASMIC PROTEIN SIAP"/>
    <property type="match status" value="1"/>
</dbReference>
<dbReference type="Pfam" id="PF03480">
    <property type="entry name" value="DctP"/>
    <property type="match status" value="1"/>
</dbReference>
<dbReference type="Gene3D" id="3.40.190.170">
    <property type="entry name" value="Bacterial extracellular solute-binding protein, family 7"/>
    <property type="match status" value="1"/>
</dbReference>
<organism evidence="3 4">
    <name type="scientific">Tistrella mobilis</name>
    <dbReference type="NCBI Taxonomy" id="171437"/>
    <lineage>
        <taxon>Bacteria</taxon>
        <taxon>Pseudomonadati</taxon>
        <taxon>Pseudomonadota</taxon>
        <taxon>Alphaproteobacteria</taxon>
        <taxon>Geminicoccales</taxon>
        <taxon>Geminicoccaceae</taxon>
        <taxon>Tistrella</taxon>
    </lineage>
</organism>
<dbReference type="InterPro" id="IPR018389">
    <property type="entry name" value="DctP_fam"/>
</dbReference>